<comment type="caution">
    <text evidence="2">The sequence shown here is derived from an EMBL/GenBank/DDBJ whole genome shotgun (WGS) entry which is preliminary data.</text>
</comment>
<name>A0ABR6CQZ8_9BACI</name>
<sequence>MQPPKTVATFTPHSTIVCFDFNYNPSFGPIGEVLIAEFGSEAPDTTGGNPASLVGDRVSSGCNIPSG</sequence>
<proteinExistence type="predicted"/>
<dbReference type="RefSeq" id="WP_182502929.1">
    <property type="nucleotide sequence ID" value="NZ_JACJHX010000008.1"/>
</dbReference>
<keyword evidence="3" id="KW-1185">Reference proteome</keyword>
<evidence type="ECO:0000313" key="3">
    <source>
        <dbReference type="Proteomes" id="UP000626697"/>
    </source>
</evidence>
<protein>
    <submittedName>
        <fullName evidence="2">Uncharacterized protein</fullName>
    </submittedName>
</protein>
<evidence type="ECO:0000256" key="1">
    <source>
        <dbReference type="SAM" id="MobiDB-lite"/>
    </source>
</evidence>
<organism evidence="2 3">
    <name type="scientific">Peribacillus huizhouensis</name>
    <dbReference type="NCBI Taxonomy" id="1501239"/>
    <lineage>
        <taxon>Bacteria</taxon>
        <taxon>Bacillati</taxon>
        <taxon>Bacillota</taxon>
        <taxon>Bacilli</taxon>
        <taxon>Bacillales</taxon>
        <taxon>Bacillaceae</taxon>
        <taxon>Peribacillus</taxon>
    </lineage>
</organism>
<dbReference type="Proteomes" id="UP000626697">
    <property type="component" value="Unassembled WGS sequence"/>
</dbReference>
<accession>A0ABR6CQZ8</accession>
<gene>
    <name evidence="2" type="ORF">HNP81_002748</name>
</gene>
<reference evidence="2 3" key="1">
    <citation type="submission" date="2020-08" db="EMBL/GenBank/DDBJ databases">
        <title>Genomic Encyclopedia of Type Strains, Phase IV (KMG-IV): sequencing the most valuable type-strain genomes for metagenomic binning, comparative biology and taxonomic classification.</title>
        <authorList>
            <person name="Goeker M."/>
        </authorList>
    </citation>
    <scope>NUCLEOTIDE SEQUENCE [LARGE SCALE GENOMIC DNA]</scope>
    <source>
        <strain evidence="2 3">DSM 105481</strain>
    </source>
</reference>
<feature type="region of interest" description="Disordered" evidence="1">
    <location>
        <begin position="44"/>
        <end position="67"/>
    </location>
</feature>
<dbReference type="EMBL" id="JACJHX010000008">
    <property type="protein sequence ID" value="MBA9027458.1"/>
    <property type="molecule type" value="Genomic_DNA"/>
</dbReference>
<evidence type="ECO:0000313" key="2">
    <source>
        <dbReference type="EMBL" id="MBA9027458.1"/>
    </source>
</evidence>